<dbReference type="GO" id="GO:0005524">
    <property type="term" value="F:ATP binding"/>
    <property type="evidence" value="ECO:0007669"/>
    <property type="project" value="UniProtKB-KW"/>
</dbReference>
<dbReference type="InterPro" id="IPR005715">
    <property type="entry name" value="Glu_5kinase/COase_Synthase"/>
</dbReference>
<dbReference type="CDD" id="cd21157">
    <property type="entry name" value="PUA_G5K"/>
    <property type="match status" value="1"/>
</dbReference>
<dbReference type="PIRSF" id="PIRSF000729">
    <property type="entry name" value="GK"/>
    <property type="match status" value="1"/>
</dbReference>
<keyword evidence="1" id="KW-0808">Transferase</keyword>
<comment type="subcellular location">
    <subcellularLocation>
        <location evidence="1">Cytoplasm</location>
    </subcellularLocation>
</comment>
<dbReference type="InterPro" id="IPR041739">
    <property type="entry name" value="G5K_ProB"/>
</dbReference>
<dbReference type="InterPro" id="IPR011529">
    <property type="entry name" value="Glu_5kinase"/>
</dbReference>
<name>A0A679HYX3_9RHOO</name>
<dbReference type="UniPathway" id="UPA00098">
    <property type="reaction ID" value="UER00359"/>
</dbReference>
<keyword evidence="1" id="KW-0547">Nucleotide-binding</keyword>
<feature type="binding site" evidence="1">
    <location>
        <begin position="179"/>
        <end position="180"/>
    </location>
    <ligand>
        <name>ATP</name>
        <dbReference type="ChEBI" id="CHEBI:30616"/>
    </ligand>
</feature>
<dbReference type="GO" id="GO:0003723">
    <property type="term" value="F:RNA binding"/>
    <property type="evidence" value="ECO:0007669"/>
    <property type="project" value="InterPro"/>
</dbReference>
<dbReference type="InterPro" id="IPR036974">
    <property type="entry name" value="PUA_sf"/>
</dbReference>
<dbReference type="InterPro" id="IPR002478">
    <property type="entry name" value="PUA"/>
</dbReference>
<dbReference type="GO" id="GO:0005829">
    <property type="term" value="C:cytosol"/>
    <property type="evidence" value="ECO:0007669"/>
    <property type="project" value="TreeGrafter"/>
</dbReference>
<protein>
    <recommendedName>
        <fullName evidence="1">Glutamate 5-kinase</fullName>
        <ecNumber evidence="1">2.7.2.11</ecNumber>
    </recommendedName>
    <alternativeName>
        <fullName evidence="1">Gamma-glutamyl kinase</fullName>
        <shortName evidence="1">GK</shortName>
    </alternativeName>
</protein>
<comment type="similarity">
    <text evidence="1">Belongs to the glutamate 5-kinase family.</text>
</comment>
<keyword evidence="1" id="KW-0963">Cytoplasm</keyword>
<dbReference type="Pfam" id="PF01472">
    <property type="entry name" value="PUA"/>
    <property type="match status" value="1"/>
</dbReference>
<dbReference type="EMBL" id="AP022345">
    <property type="protein sequence ID" value="BBU67899.1"/>
    <property type="molecule type" value="Genomic_DNA"/>
</dbReference>
<dbReference type="GO" id="GO:0004349">
    <property type="term" value="F:glutamate 5-kinase activity"/>
    <property type="evidence" value="ECO:0007669"/>
    <property type="project" value="UniProtKB-UniRule"/>
</dbReference>
<evidence type="ECO:0000313" key="2">
    <source>
        <dbReference type="EMBL" id="BBU67899.1"/>
    </source>
</evidence>
<dbReference type="Proteomes" id="UP000463961">
    <property type="component" value="Chromosome"/>
</dbReference>
<accession>A0A679HYX3</accession>
<evidence type="ECO:0000313" key="3">
    <source>
        <dbReference type="Proteomes" id="UP000463961"/>
    </source>
</evidence>
<dbReference type="FunFam" id="2.30.130.10:FF:000007">
    <property type="entry name" value="Glutamate 5-kinase"/>
    <property type="match status" value="1"/>
</dbReference>
<dbReference type="PANTHER" id="PTHR43654">
    <property type="entry name" value="GLUTAMATE 5-KINASE"/>
    <property type="match status" value="1"/>
</dbReference>
<dbReference type="Pfam" id="PF00696">
    <property type="entry name" value="AA_kinase"/>
    <property type="match status" value="1"/>
</dbReference>
<dbReference type="SUPFAM" id="SSF88697">
    <property type="entry name" value="PUA domain-like"/>
    <property type="match status" value="1"/>
</dbReference>
<keyword evidence="1" id="KW-0641">Proline biosynthesis</keyword>
<dbReference type="FunFam" id="3.40.1160.10:FF:000018">
    <property type="entry name" value="Glutamate 5-kinase"/>
    <property type="match status" value="1"/>
</dbReference>
<keyword evidence="1" id="KW-0028">Amino-acid biosynthesis</keyword>
<feature type="binding site" evidence="1">
    <location>
        <position position="147"/>
    </location>
    <ligand>
        <name>substrate</name>
    </ligand>
</feature>
<keyword evidence="1" id="KW-0067">ATP-binding</keyword>
<feature type="binding site" evidence="1">
    <location>
        <position position="20"/>
    </location>
    <ligand>
        <name>ATP</name>
        <dbReference type="ChEBI" id="CHEBI:30616"/>
    </ligand>
</feature>
<proteinExistence type="inferred from homology"/>
<comment type="pathway">
    <text evidence="1">Amino-acid biosynthesis; L-proline biosynthesis; L-glutamate 5-semialdehyde from L-glutamate: step 1/2.</text>
</comment>
<feature type="binding site" evidence="1">
    <location>
        <position position="159"/>
    </location>
    <ligand>
        <name>substrate</name>
    </ligand>
</feature>
<comment type="function">
    <text evidence="1">Catalyzes the transfer of a phosphate group to glutamate to form L-glutamate 5-phosphate.</text>
</comment>
<dbReference type="Gene3D" id="3.40.1160.10">
    <property type="entry name" value="Acetylglutamate kinase-like"/>
    <property type="match status" value="1"/>
</dbReference>
<reference evidence="3" key="1">
    <citation type="submission" date="2020-01" db="EMBL/GenBank/DDBJ databases">
        <title>Phosphoaccumulans saitamaens gen. nov., sp. nov., a polyphosphate accumulating bacterium isolated from surface river water.</title>
        <authorList>
            <person name="Watanabe K."/>
            <person name="Suda W."/>
        </authorList>
    </citation>
    <scope>NUCLEOTIDE SEQUENCE [LARGE SCALE GENOMIC DNA]</scope>
    <source>
        <strain evidence="3">ICHIAU1</strain>
    </source>
</reference>
<dbReference type="PANTHER" id="PTHR43654:SF1">
    <property type="entry name" value="ISOPENTENYL PHOSPHATE KINASE"/>
    <property type="match status" value="1"/>
</dbReference>
<dbReference type="SUPFAM" id="SSF53633">
    <property type="entry name" value="Carbamate kinase-like"/>
    <property type="match status" value="1"/>
</dbReference>
<dbReference type="NCBIfam" id="TIGR01027">
    <property type="entry name" value="proB"/>
    <property type="match status" value="1"/>
</dbReference>
<dbReference type="PRINTS" id="PR00474">
    <property type="entry name" value="GLU5KINASE"/>
</dbReference>
<gene>
    <name evidence="1 2" type="primary">proB</name>
    <name evidence="2" type="ORF">ICHIAU1_01820</name>
</gene>
<evidence type="ECO:0000256" key="1">
    <source>
        <dbReference type="HAMAP-Rule" id="MF_00456"/>
    </source>
</evidence>
<dbReference type="Gene3D" id="2.30.130.10">
    <property type="entry name" value="PUA domain"/>
    <property type="match status" value="1"/>
</dbReference>
<dbReference type="InterPro" id="IPR015947">
    <property type="entry name" value="PUA-like_sf"/>
</dbReference>
<dbReference type="AlphaFoldDB" id="A0A679HYX3"/>
<feature type="binding site" evidence="1">
    <location>
        <position position="60"/>
    </location>
    <ligand>
        <name>substrate</name>
    </ligand>
</feature>
<sequence>MTQHQVARQPLVDARTLVVKIGSALITNNGTGLDLDAINSWAKQLAELAASGRRLLLVSSGAIACGMQQLGWSKRPSSIPELQAAAAVGQMGLAQTYQQAFGAHGIRTAQILLTHEDLADRTRYLNARATISTLLDLGVLPIINENDTVATDEIRFGDNDTLGALVANLIEADALIILTDQEGLYTADPRKEPAATLVSLGAAGDEQYERMAGGSGSHVGTGGMITKIWAAKRAARSGAHTVIASGRAPNALPRLLQGEALGTLLVASQPPLAARKQWLADHLQLAGRIQVDAGASKALRSGSSLLPVGVTAVEGEFERGAVVACLDETGHEIARGLSNYASSEARRIAGYPSGEIEQRLGYLDAPELIHRDNLVIV</sequence>
<dbReference type="GO" id="GO:0055129">
    <property type="term" value="P:L-proline biosynthetic process"/>
    <property type="evidence" value="ECO:0007669"/>
    <property type="project" value="UniProtKB-UniRule"/>
</dbReference>
<organism evidence="2 3">
    <name type="scientific">Fluviibacter phosphoraccumulans</name>
    <dbReference type="NCBI Taxonomy" id="1751046"/>
    <lineage>
        <taxon>Bacteria</taxon>
        <taxon>Pseudomonadati</taxon>
        <taxon>Pseudomonadota</taxon>
        <taxon>Betaproteobacteria</taxon>
        <taxon>Rhodocyclales</taxon>
        <taxon>Fluviibacteraceae</taxon>
        <taxon>Fluviibacter</taxon>
    </lineage>
</organism>
<dbReference type="InterPro" id="IPR001057">
    <property type="entry name" value="Glu/AcGlu_kinase"/>
</dbReference>
<comment type="catalytic activity">
    <reaction evidence="1">
        <text>L-glutamate + ATP = L-glutamyl 5-phosphate + ADP</text>
        <dbReference type="Rhea" id="RHEA:14877"/>
        <dbReference type="ChEBI" id="CHEBI:29985"/>
        <dbReference type="ChEBI" id="CHEBI:30616"/>
        <dbReference type="ChEBI" id="CHEBI:58274"/>
        <dbReference type="ChEBI" id="CHEBI:456216"/>
        <dbReference type="EC" id="2.7.2.11"/>
    </reaction>
</comment>
<keyword evidence="3" id="KW-1185">Reference proteome</keyword>
<dbReference type="SMART" id="SM00359">
    <property type="entry name" value="PUA"/>
    <property type="match status" value="1"/>
</dbReference>
<dbReference type="CDD" id="cd04242">
    <property type="entry name" value="AAK_G5K_ProB"/>
    <property type="match status" value="1"/>
</dbReference>
<dbReference type="InterPro" id="IPR036393">
    <property type="entry name" value="AceGlu_kinase-like_sf"/>
</dbReference>
<feature type="binding site" evidence="1">
    <location>
        <begin position="221"/>
        <end position="227"/>
    </location>
    <ligand>
        <name>ATP</name>
        <dbReference type="ChEBI" id="CHEBI:30616"/>
    </ligand>
</feature>
<dbReference type="EC" id="2.7.2.11" evidence="1"/>
<dbReference type="HAMAP" id="MF_00456">
    <property type="entry name" value="ProB"/>
    <property type="match status" value="1"/>
</dbReference>
<keyword evidence="1 2" id="KW-0418">Kinase</keyword>
<dbReference type="RefSeq" id="WP_242451497.1">
    <property type="nucleotide sequence ID" value="NZ_AP019011.1"/>
</dbReference>
<dbReference type="InterPro" id="IPR019797">
    <property type="entry name" value="Glutamate_5-kinase_CS"/>
</dbReference>
<dbReference type="InterPro" id="IPR001048">
    <property type="entry name" value="Asp/Glu/Uridylate_kinase"/>
</dbReference>
<dbReference type="PROSITE" id="PS00902">
    <property type="entry name" value="GLUTAMATE_5_KINASE"/>
    <property type="match status" value="1"/>
</dbReference>
<dbReference type="PROSITE" id="PS50890">
    <property type="entry name" value="PUA"/>
    <property type="match status" value="1"/>
</dbReference>